<evidence type="ECO:0000259" key="7">
    <source>
        <dbReference type="PROSITE" id="PS50059"/>
    </source>
</evidence>
<dbReference type="PROSITE" id="PS50059">
    <property type="entry name" value="FKBP_PPIASE"/>
    <property type="match status" value="1"/>
</dbReference>
<dbReference type="InterPro" id="IPR050689">
    <property type="entry name" value="FKBP-type_PPIase"/>
</dbReference>
<evidence type="ECO:0000256" key="5">
    <source>
        <dbReference type="PROSITE-ProRule" id="PRU00277"/>
    </source>
</evidence>
<dbReference type="InterPro" id="IPR046357">
    <property type="entry name" value="PPIase_dom_sf"/>
</dbReference>
<dbReference type="Gramene" id="Bo7g081450.1">
    <property type="protein sequence ID" value="Bo7g081450.1"/>
    <property type="gene ID" value="Bo7g081450"/>
</dbReference>
<feature type="domain" description="PPIase FKBP-type" evidence="7">
    <location>
        <begin position="55"/>
        <end position="122"/>
    </location>
</feature>
<dbReference type="PANTHER" id="PTHR10516:SF443">
    <property type="entry name" value="FK506-BINDING PROTEIN 59-RELATED"/>
    <property type="match status" value="1"/>
</dbReference>
<dbReference type="GO" id="GO:0003755">
    <property type="term" value="F:peptidyl-prolyl cis-trans isomerase activity"/>
    <property type="evidence" value="ECO:0007669"/>
    <property type="project" value="UniProtKB-KW"/>
</dbReference>
<dbReference type="SUPFAM" id="SSF54534">
    <property type="entry name" value="FKBP-like"/>
    <property type="match status" value="1"/>
</dbReference>
<dbReference type="OMA" id="KKIVPWI"/>
<protein>
    <recommendedName>
        <fullName evidence="2 5">peptidylprolyl isomerase</fullName>
        <ecNumber evidence="2 5">5.2.1.8</ecNumber>
    </recommendedName>
</protein>
<comment type="catalytic activity">
    <reaction evidence="1 5">
        <text>[protein]-peptidylproline (omega=180) = [protein]-peptidylproline (omega=0)</text>
        <dbReference type="Rhea" id="RHEA:16237"/>
        <dbReference type="Rhea" id="RHEA-COMP:10747"/>
        <dbReference type="Rhea" id="RHEA-COMP:10748"/>
        <dbReference type="ChEBI" id="CHEBI:83833"/>
        <dbReference type="ChEBI" id="CHEBI:83834"/>
        <dbReference type="EC" id="5.2.1.8"/>
    </reaction>
</comment>
<dbReference type="EC" id="5.2.1.8" evidence="2 5"/>
<reference evidence="8" key="2">
    <citation type="submission" date="2015-03" db="UniProtKB">
        <authorList>
            <consortium name="EnsemblPlants"/>
        </authorList>
    </citation>
    <scope>IDENTIFICATION</scope>
</reference>
<keyword evidence="3 5" id="KW-0697">Rotamase</keyword>
<feature type="region of interest" description="Disordered" evidence="6">
    <location>
        <begin position="31"/>
        <end position="55"/>
    </location>
</feature>
<dbReference type="PANTHER" id="PTHR10516">
    <property type="entry name" value="PEPTIDYL-PROLYL CIS-TRANS ISOMERASE"/>
    <property type="match status" value="1"/>
</dbReference>
<evidence type="ECO:0000256" key="1">
    <source>
        <dbReference type="ARBA" id="ARBA00000971"/>
    </source>
</evidence>
<evidence type="ECO:0000313" key="9">
    <source>
        <dbReference type="Proteomes" id="UP000032141"/>
    </source>
</evidence>
<dbReference type="Pfam" id="PF00254">
    <property type="entry name" value="FKBP_C"/>
    <property type="match status" value="1"/>
</dbReference>
<proteinExistence type="predicted"/>
<evidence type="ECO:0000256" key="4">
    <source>
        <dbReference type="ARBA" id="ARBA00023235"/>
    </source>
</evidence>
<evidence type="ECO:0000256" key="6">
    <source>
        <dbReference type="SAM" id="MobiDB-lite"/>
    </source>
</evidence>
<dbReference type="AlphaFoldDB" id="A0A0D3DAN7"/>
<dbReference type="Gene3D" id="3.10.50.40">
    <property type="match status" value="1"/>
</dbReference>
<evidence type="ECO:0000256" key="3">
    <source>
        <dbReference type="ARBA" id="ARBA00023110"/>
    </source>
</evidence>
<evidence type="ECO:0000313" key="8">
    <source>
        <dbReference type="EnsemblPlants" id="Bo7g081450.1"/>
    </source>
</evidence>
<name>A0A0D3DAN7_BRAOL</name>
<dbReference type="Proteomes" id="UP000032141">
    <property type="component" value="Chromosome C7"/>
</dbReference>
<dbReference type="GO" id="GO:0005737">
    <property type="term" value="C:cytoplasm"/>
    <property type="evidence" value="ECO:0007669"/>
    <property type="project" value="TreeGrafter"/>
</dbReference>
<dbReference type="HOGENOM" id="CLU_2029947_0_0_1"/>
<dbReference type="STRING" id="109376.A0A0D3DAN7"/>
<accession>A0A0D3DAN7</accession>
<keyword evidence="4 5" id="KW-0413">Isomerase</keyword>
<sequence>MRPFLRKKIVPWIYHYKFYCFVDQYNKTRERDGAAGNGAEKQIIRPGTGPKRAPDQTVTVHCTGFGKGGDLSQQFWSTKDAGQKPFSFIVGKGAVIKGVIGMQIGEVARLRHVVSKVCGMKV</sequence>
<evidence type="ECO:0000256" key="2">
    <source>
        <dbReference type="ARBA" id="ARBA00013194"/>
    </source>
</evidence>
<dbReference type="EnsemblPlants" id="Bo7g081450.1">
    <property type="protein sequence ID" value="Bo7g081450.1"/>
    <property type="gene ID" value="Bo7g081450"/>
</dbReference>
<reference evidence="8 9" key="1">
    <citation type="journal article" date="2014" name="Genome Biol.">
        <title>Transcriptome and methylome profiling reveals relics of genome dominance in the mesopolyploid Brassica oleracea.</title>
        <authorList>
            <person name="Parkin I.A."/>
            <person name="Koh C."/>
            <person name="Tang H."/>
            <person name="Robinson S.J."/>
            <person name="Kagale S."/>
            <person name="Clarke W.E."/>
            <person name="Town C.D."/>
            <person name="Nixon J."/>
            <person name="Krishnakumar V."/>
            <person name="Bidwell S.L."/>
            <person name="Denoeud F."/>
            <person name="Belcram H."/>
            <person name="Links M.G."/>
            <person name="Just J."/>
            <person name="Clarke C."/>
            <person name="Bender T."/>
            <person name="Huebert T."/>
            <person name="Mason A.S."/>
            <person name="Pires J.C."/>
            <person name="Barker G."/>
            <person name="Moore J."/>
            <person name="Walley P.G."/>
            <person name="Manoli S."/>
            <person name="Batley J."/>
            <person name="Edwards D."/>
            <person name="Nelson M.N."/>
            <person name="Wang X."/>
            <person name="Paterson A.H."/>
            <person name="King G."/>
            <person name="Bancroft I."/>
            <person name="Chalhoub B."/>
            <person name="Sharpe A.G."/>
        </authorList>
    </citation>
    <scope>NUCLEOTIDE SEQUENCE</scope>
    <source>
        <strain evidence="8 9">cv. TO1000</strain>
    </source>
</reference>
<dbReference type="eggNOG" id="KOG0544">
    <property type="taxonomic scope" value="Eukaryota"/>
</dbReference>
<dbReference type="InterPro" id="IPR001179">
    <property type="entry name" value="PPIase_FKBP_dom"/>
</dbReference>
<organism evidence="8 9">
    <name type="scientific">Brassica oleracea var. oleracea</name>
    <dbReference type="NCBI Taxonomy" id="109376"/>
    <lineage>
        <taxon>Eukaryota</taxon>
        <taxon>Viridiplantae</taxon>
        <taxon>Streptophyta</taxon>
        <taxon>Embryophyta</taxon>
        <taxon>Tracheophyta</taxon>
        <taxon>Spermatophyta</taxon>
        <taxon>Magnoliopsida</taxon>
        <taxon>eudicotyledons</taxon>
        <taxon>Gunneridae</taxon>
        <taxon>Pentapetalae</taxon>
        <taxon>rosids</taxon>
        <taxon>malvids</taxon>
        <taxon>Brassicales</taxon>
        <taxon>Brassicaceae</taxon>
        <taxon>Brassiceae</taxon>
        <taxon>Brassica</taxon>
    </lineage>
</organism>
<keyword evidence="9" id="KW-1185">Reference proteome</keyword>